<dbReference type="Proteomes" id="UP000029453">
    <property type="component" value="Unassembled WGS sequence"/>
</dbReference>
<comment type="caution">
    <text evidence="1">The sequence shown here is derived from an EMBL/GenBank/DDBJ whole genome shotgun (WGS) entry which is preliminary data.</text>
</comment>
<sequence>MKVNDVITAIARELKSLYPNRQVYIDQIPKKADGNHYVYCTDQCHSKRLDRRRERTYSFVIQYFQSAKDNMLFNDWAETMYFVFEKLDVNGQTVHLTDAHAEPGDDMVYHFVFDVKVNGLVVDVQPGELIGDLMMDLQARGGLKS</sequence>
<proteinExistence type="predicted"/>
<gene>
    <name evidence="1" type="ORF">PPOP_1259</name>
</gene>
<protein>
    <submittedName>
        <fullName evidence="1">Outer membrane protein</fullName>
    </submittedName>
</protein>
<dbReference type="EMBL" id="BALG01000054">
    <property type="protein sequence ID" value="GAC41902.1"/>
    <property type="molecule type" value="Genomic_DNA"/>
</dbReference>
<accession>M9L968</accession>
<dbReference type="OrthoDB" id="2088188at2"/>
<name>M9L968_PAEPP</name>
<dbReference type="InterPro" id="IPR049254">
    <property type="entry name" value="Phage_tail_terminator"/>
</dbReference>
<evidence type="ECO:0000313" key="1">
    <source>
        <dbReference type="EMBL" id="GAC41902.1"/>
    </source>
</evidence>
<reference evidence="1 2" key="1">
    <citation type="submission" date="2012-10" db="EMBL/GenBank/DDBJ databases">
        <title>Draft Genome Sequence of Paenibacillus popilliae ATCC 14706T.</title>
        <authorList>
            <person name="Iiyama K."/>
            <person name="Mori K."/>
            <person name="Mon H."/>
            <person name="Chieda Y."/>
            <person name="Lee J.M."/>
            <person name="Kusakabe T."/>
            <person name="Tashiro K."/>
            <person name="Asano S."/>
            <person name="Yasunaga-Aoki C."/>
            <person name="Shimizu S."/>
        </authorList>
    </citation>
    <scope>NUCLEOTIDE SEQUENCE [LARGE SCALE GENOMIC DNA]</scope>
    <source>
        <strain evidence="1 2">ATCC 14706</strain>
    </source>
</reference>
<dbReference type="RefSeq" id="WP_006285277.1">
    <property type="nucleotide sequence ID" value="NZ_BALG01000054.1"/>
</dbReference>
<keyword evidence="2" id="KW-1185">Reference proteome</keyword>
<dbReference type="Pfam" id="PF20765">
    <property type="entry name" value="Phage_tail_terminator_8"/>
    <property type="match status" value="1"/>
</dbReference>
<evidence type="ECO:0000313" key="2">
    <source>
        <dbReference type="Proteomes" id="UP000029453"/>
    </source>
</evidence>
<dbReference type="AlphaFoldDB" id="M9L968"/>
<organism evidence="1 2">
    <name type="scientific">Paenibacillus popilliae ATCC 14706</name>
    <dbReference type="NCBI Taxonomy" id="1212764"/>
    <lineage>
        <taxon>Bacteria</taxon>
        <taxon>Bacillati</taxon>
        <taxon>Bacillota</taxon>
        <taxon>Bacilli</taxon>
        <taxon>Bacillales</taxon>
        <taxon>Paenibacillaceae</taxon>
        <taxon>Paenibacillus</taxon>
    </lineage>
</organism>